<feature type="compositionally biased region" description="Low complexity" evidence="1">
    <location>
        <begin position="252"/>
        <end position="262"/>
    </location>
</feature>
<keyword evidence="3" id="KW-1185">Reference proteome</keyword>
<evidence type="ECO:0000313" key="3">
    <source>
        <dbReference type="Proteomes" id="UP000006906"/>
    </source>
</evidence>
<feature type="compositionally biased region" description="Gly residues" evidence="1">
    <location>
        <begin position="585"/>
        <end position="599"/>
    </location>
</feature>
<name>A0A2K3CUW2_CHLRE</name>
<evidence type="ECO:0000256" key="1">
    <source>
        <dbReference type="SAM" id="MobiDB-lite"/>
    </source>
</evidence>
<dbReference type="Gramene" id="PNW72068">
    <property type="protein sequence ID" value="PNW72068"/>
    <property type="gene ID" value="CHLRE_16g683800v5"/>
</dbReference>
<organism evidence="2 3">
    <name type="scientific">Chlamydomonas reinhardtii</name>
    <name type="common">Chlamydomonas smithii</name>
    <dbReference type="NCBI Taxonomy" id="3055"/>
    <lineage>
        <taxon>Eukaryota</taxon>
        <taxon>Viridiplantae</taxon>
        <taxon>Chlorophyta</taxon>
        <taxon>core chlorophytes</taxon>
        <taxon>Chlorophyceae</taxon>
        <taxon>CS clade</taxon>
        <taxon>Chlamydomonadales</taxon>
        <taxon>Chlamydomonadaceae</taxon>
        <taxon>Chlamydomonas</taxon>
    </lineage>
</organism>
<feature type="compositionally biased region" description="Low complexity" evidence="1">
    <location>
        <begin position="212"/>
        <end position="225"/>
    </location>
</feature>
<gene>
    <name evidence="2" type="ORF">CHLRE_16g683800v5</name>
</gene>
<evidence type="ECO:0000313" key="2">
    <source>
        <dbReference type="EMBL" id="PNW72068.1"/>
    </source>
</evidence>
<dbReference type="AlphaFoldDB" id="A0A2K3CUW2"/>
<proteinExistence type="predicted"/>
<protein>
    <submittedName>
        <fullName evidence="2">Uncharacterized protein</fullName>
    </submittedName>
</protein>
<dbReference type="OrthoDB" id="548903at2759"/>
<feature type="compositionally biased region" description="Acidic residues" evidence="1">
    <location>
        <begin position="625"/>
        <end position="636"/>
    </location>
</feature>
<dbReference type="EMBL" id="CM008977">
    <property type="protein sequence ID" value="PNW72068.1"/>
    <property type="molecule type" value="Genomic_DNA"/>
</dbReference>
<feature type="region of interest" description="Disordered" evidence="1">
    <location>
        <begin position="585"/>
        <end position="644"/>
    </location>
</feature>
<accession>A0A2K3CUW2</accession>
<reference evidence="2 3" key="1">
    <citation type="journal article" date="2007" name="Science">
        <title>The Chlamydomonas genome reveals the evolution of key animal and plant functions.</title>
        <authorList>
            <person name="Merchant S.S."/>
            <person name="Prochnik S.E."/>
            <person name="Vallon O."/>
            <person name="Harris E.H."/>
            <person name="Karpowicz S.J."/>
            <person name="Witman G.B."/>
            <person name="Terry A."/>
            <person name="Salamov A."/>
            <person name="Fritz-Laylin L.K."/>
            <person name="Marechal-Drouard L."/>
            <person name="Marshall W.F."/>
            <person name="Qu L.H."/>
            <person name="Nelson D.R."/>
            <person name="Sanderfoot A.A."/>
            <person name="Spalding M.H."/>
            <person name="Kapitonov V.V."/>
            <person name="Ren Q."/>
            <person name="Ferris P."/>
            <person name="Lindquist E."/>
            <person name="Shapiro H."/>
            <person name="Lucas S.M."/>
            <person name="Grimwood J."/>
            <person name="Schmutz J."/>
            <person name="Cardol P."/>
            <person name="Cerutti H."/>
            <person name="Chanfreau G."/>
            <person name="Chen C.L."/>
            <person name="Cognat V."/>
            <person name="Croft M.T."/>
            <person name="Dent R."/>
            <person name="Dutcher S."/>
            <person name="Fernandez E."/>
            <person name="Fukuzawa H."/>
            <person name="Gonzalez-Ballester D."/>
            <person name="Gonzalez-Halphen D."/>
            <person name="Hallmann A."/>
            <person name="Hanikenne M."/>
            <person name="Hippler M."/>
            <person name="Inwood W."/>
            <person name="Jabbari K."/>
            <person name="Kalanon M."/>
            <person name="Kuras R."/>
            <person name="Lefebvre P.A."/>
            <person name="Lemaire S.D."/>
            <person name="Lobanov A.V."/>
            <person name="Lohr M."/>
            <person name="Manuell A."/>
            <person name="Meier I."/>
            <person name="Mets L."/>
            <person name="Mittag M."/>
            <person name="Mittelmeier T."/>
            <person name="Moroney J.V."/>
            <person name="Moseley J."/>
            <person name="Napoli C."/>
            <person name="Nedelcu A.M."/>
            <person name="Niyogi K."/>
            <person name="Novoselov S.V."/>
            <person name="Paulsen I.T."/>
            <person name="Pazour G."/>
            <person name="Purton S."/>
            <person name="Ral J.P."/>
            <person name="Riano-Pachon D.M."/>
            <person name="Riekhof W."/>
            <person name="Rymarquis L."/>
            <person name="Schroda M."/>
            <person name="Stern D."/>
            <person name="Umen J."/>
            <person name="Willows R."/>
            <person name="Wilson N."/>
            <person name="Zimmer S.L."/>
            <person name="Allmer J."/>
            <person name="Balk J."/>
            <person name="Bisova K."/>
            <person name="Chen C.J."/>
            <person name="Elias M."/>
            <person name="Gendler K."/>
            <person name="Hauser C."/>
            <person name="Lamb M.R."/>
            <person name="Ledford H."/>
            <person name="Long J.C."/>
            <person name="Minagawa J."/>
            <person name="Page M.D."/>
            <person name="Pan J."/>
            <person name="Pootakham W."/>
            <person name="Roje S."/>
            <person name="Rose A."/>
            <person name="Stahlberg E."/>
            <person name="Terauchi A.M."/>
            <person name="Yang P."/>
            <person name="Ball S."/>
            <person name="Bowler C."/>
            <person name="Dieckmann C.L."/>
            <person name="Gladyshev V.N."/>
            <person name="Green P."/>
            <person name="Jorgensen R."/>
            <person name="Mayfield S."/>
            <person name="Mueller-Roeber B."/>
            <person name="Rajamani S."/>
            <person name="Sayre R.T."/>
            <person name="Brokstein P."/>
            <person name="Dubchak I."/>
            <person name="Goodstein D."/>
            <person name="Hornick L."/>
            <person name="Huang Y.W."/>
            <person name="Jhaveri J."/>
            <person name="Luo Y."/>
            <person name="Martinez D."/>
            <person name="Ngau W.C."/>
            <person name="Otillar B."/>
            <person name="Poliakov A."/>
            <person name="Porter A."/>
            <person name="Szajkowski L."/>
            <person name="Werner G."/>
            <person name="Zhou K."/>
            <person name="Grigoriev I.V."/>
            <person name="Rokhsar D.S."/>
            <person name="Grossman A.R."/>
        </authorList>
    </citation>
    <scope>NUCLEOTIDE SEQUENCE [LARGE SCALE GENOMIC DNA]</scope>
    <source>
        <strain evidence="3">CC-503</strain>
    </source>
</reference>
<feature type="region of interest" description="Disordered" evidence="1">
    <location>
        <begin position="341"/>
        <end position="472"/>
    </location>
</feature>
<feature type="region of interest" description="Disordered" evidence="1">
    <location>
        <begin position="212"/>
        <end position="262"/>
    </location>
</feature>
<dbReference type="GeneID" id="66056731"/>
<dbReference type="RefSeq" id="XP_042915967.1">
    <property type="nucleotide sequence ID" value="XM_043071497.1"/>
</dbReference>
<dbReference type="InParanoid" id="A0A2K3CUW2"/>
<dbReference type="KEGG" id="cre:CHLRE_16g683800v5"/>
<sequence>MSFQSVADVKLKPKMIESLRRANPIARTGGPALKGLVSTAVVTRLEQENFQMAVREFLDKPVPPPRVEQGVALSHLVRRTHNRLRSKEMRDREAVDARMAQREPWAATLAKHISRTHFRTRGRYDTGTKYPHLAAAASAAAAAGGRNKTAIEGETAVGVDGAGSGDQGQEQAREPLLVMLQTRKLLSMADTVLAHSGAMRVGQQQVFLATSQQPPLQQQGQQQLQAWPHAPCAQQRLRQADRRPDPTGAAPGSSGQEQAELQQQLVESARVWAGAAAAAIAAGRVGAATAPAPPRAVDLGPGAVAVGPGHASSGAADTAAGLRAPDLEATLFALARYGPTTRLPAPHEEETPSPAALQQGTRAASSGSSGGDSEASSGAGDGSSAGSSSIRGAAGGMRRRQLRPPFDSSGDAATSNKSSGSEGGEEDEDGWVEMVSAPRLDGWGMQVDGGATHAGSRPAVTAAARAHRPPQPPGAAVAASAFAVSAAADSAAAVASTASLLSPWSHALSMTGAVAPACPSTNALATAVDVGNVAEAVDAAARLPGYVQRLPMSVQQHVLADSLTQLLACSRGLVDRAERLLGGGGGGGGGGGSGDGSAGASGSADGCDGGGGAPAKAGGRAPDSDGSEGIEQEPQAESESASALVLRGPCGAVEEVLAERADADQTVAGEASLPESSAEVPVALAAGMKTNLTF</sequence>
<dbReference type="Proteomes" id="UP000006906">
    <property type="component" value="Chromosome 16"/>
</dbReference>
<feature type="compositionally biased region" description="Low complexity" evidence="1">
    <location>
        <begin position="363"/>
        <end position="392"/>
    </location>
</feature>